<dbReference type="OrthoDB" id="128579at2759"/>
<protein>
    <submittedName>
        <fullName evidence="2">Unnamed protein product</fullName>
    </submittedName>
</protein>
<dbReference type="EMBL" id="BSXW01000149">
    <property type="protein sequence ID" value="GMF13249.1"/>
    <property type="molecule type" value="Genomic_DNA"/>
</dbReference>
<gene>
    <name evidence="2" type="ORF">Plil01_000374400</name>
</gene>
<dbReference type="Proteomes" id="UP001165083">
    <property type="component" value="Unassembled WGS sequence"/>
</dbReference>
<evidence type="ECO:0000256" key="1">
    <source>
        <dbReference type="SAM" id="MobiDB-lite"/>
    </source>
</evidence>
<evidence type="ECO:0000313" key="3">
    <source>
        <dbReference type="Proteomes" id="UP001165083"/>
    </source>
</evidence>
<organism evidence="2 3">
    <name type="scientific">Phytophthora lilii</name>
    <dbReference type="NCBI Taxonomy" id="2077276"/>
    <lineage>
        <taxon>Eukaryota</taxon>
        <taxon>Sar</taxon>
        <taxon>Stramenopiles</taxon>
        <taxon>Oomycota</taxon>
        <taxon>Peronosporomycetes</taxon>
        <taxon>Peronosporales</taxon>
        <taxon>Peronosporaceae</taxon>
        <taxon>Phytophthora</taxon>
    </lineage>
</organism>
<name>A0A9W6THP2_9STRA</name>
<dbReference type="AlphaFoldDB" id="A0A9W6THP2"/>
<evidence type="ECO:0000313" key="2">
    <source>
        <dbReference type="EMBL" id="GMF13249.1"/>
    </source>
</evidence>
<feature type="region of interest" description="Disordered" evidence="1">
    <location>
        <begin position="56"/>
        <end position="99"/>
    </location>
</feature>
<accession>A0A9W6THP2</accession>
<reference evidence="2" key="1">
    <citation type="submission" date="2023-04" db="EMBL/GenBank/DDBJ databases">
        <title>Phytophthora lilii NBRC 32176.</title>
        <authorList>
            <person name="Ichikawa N."/>
            <person name="Sato H."/>
            <person name="Tonouchi N."/>
        </authorList>
    </citation>
    <scope>NUCLEOTIDE SEQUENCE</scope>
    <source>
        <strain evidence="2">NBRC 32176</strain>
    </source>
</reference>
<comment type="caution">
    <text evidence="2">The sequence shown here is derived from an EMBL/GenBank/DDBJ whole genome shotgun (WGS) entry which is preliminary data.</text>
</comment>
<feature type="compositionally biased region" description="Polar residues" evidence="1">
    <location>
        <begin position="73"/>
        <end position="84"/>
    </location>
</feature>
<sequence>MPRMRWEDYEDMKEKAPALAVVTPDATEDAILSAGRSGGSRSLSRNLADELEEVAGPELAYDDYDSDPEDSKSPVTMAQPTEQASGYRPPLNGDTPAANKVLGRCYEEMNTSEWF</sequence>
<proteinExistence type="predicted"/>
<feature type="compositionally biased region" description="Acidic residues" evidence="1">
    <location>
        <begin position="56"/>
        <end position="68"/>
    </location>
</feature>
<keyword evidence="3" id="KW-1185">Reference proteome</keyword>